<accession>A0A1Y2EUH1</accession>
<dbReference type="STRING" id="1754190.A0A1Y2EUH1"/>
<dbReference type="EMBL" id="MCOG01000026">
    <property type="protein sequence ID" value="ORY75231.1"/>
    <property type="molecule type" value="Genomic_DNA"/>
</dbReference>
<keyword evidence="2" id="KW-1185">Reference proteome</keyword>
<proteinExistence type="predicted"/>
<comment type="caution">
    <text evidence="1">The sequence shown here is derived from an EMBL/GenBank/DDBJ whole genome shotgun (WGS) entry which is preliminary data.</text>
</comment>
<dbReference type="OrthoDB" id="2150121at2759"/>
<organism evidence="1 2">
    <name type="scientific">Neocallimastix californiae</name>
    <dbReference type="NCBI Taxonomy" id="1754190"/>
    <lineage>
        <taxon>Eukaryota</taxon>
        <taxon>Fungi</taxon>
        <taxon>Fungi incertae sedis</taxon>
        <taxon>Chytridiomycota</taxon>
        <taxon>Chytridiomycota incertae sedis</taxon>
        <taxon>Neocallimastigomycetes</taxon>
        <taxon>Neocallimastigales</taxon>
        <taxon>Neocallimastigaceae</taxon>
        <taxon>Neocallimastix</taxon>
    </lineage>
</organism>
<evidence type="ECO:0000313" key="2">
    <source>
        <dbReference type="Proteomes" id="UP000193920"/>
    </source>
</evidence>
<dbReference type="Proteomes" id="UP000193920">
    <property type="component" value="Unassembled WGS sequence"/>
</dbReference>
<sequence length="319" mass="38755">MNSIKNIEPSNGLYQYSKNLNIYDFDDIEKTDIYSDDEYFDVLQKLQLQCKRKIQDYQRKYHLKTDYCHLFSNSYISDLMKNEDDLIKKLNMNNPDEANLFFDYLQSLLNRNFIENRKYEIFDDCCENEYDNDALESAYNCEYDRNYLQEKLRALKNYEINIDSNEIEKKKKPKKKNYTFGFMTREPSKDIIHKNYKRYILEQKEKQKQEDAINFKFIANPCPLDILAPKYDSIVEQAKLRQKENVDSRLNMWKSILKPFSFDERDIRKQMEKQEQERLKEKEIENKNKNYNKKKIDFKLVKTAAKDGYEKYKKMKGLI</sequence>
<protein>
    <submittedName>
        <fullName evidence="1">Uncharacterized protein</fullName>
    </submittedName>
</protein>
<gene>
    <name evidence="1" type="ORF">LY90DRAFT_138131</name>
</gene>
<evidence type="ECO:0000313" key="1">
    <source>
        <dbReference type="EMBL" id="ORY75231.1"/>
    </source>
</evidence>
<name>A0A1Y2EUH1_9FUNG</name>
<reference evidence="1 2" key="1">
    <citation type="submission" date="2016-08" db="EMBL/GenBank/DDBJ databases">
        <title>A Parts List for Fungal Cellulosomes Revealed by Comparative Genomics.</title>
        <authorList>
            <consortium name="DOE Joint Genome Institute"/>
            <person name="Haitjema C.H."/>
            <person name="Gilmore S.P."/>
            <person name="Henske J.K."/>
            <person name="Solomon K.V."/>
            <person name="De Groot R."/>
            <person name="Kuo A."/>
            <person name="Mondo S.J."/>
            <person name="Salamov A.A."/>
            <person name="Labutti K."/>
            <person name="Zhao Z."/>
            <person name="Chiniquy J."/>
            <person name="Barry K."/>
            <person name="Brewer H.M."/>
            <person name="Purvine S.O."/>
            <person name="Wright A.T."/>
            <person name="Boxma B."/>
            <person name="Van Alen T."/>
            <person name="Hackstein J.H."/>
            <person name="Baker S.E."/>
            <person name="Grigoriev I.V."/>
            <person name="O'Malley M.A."/>
        </authorList>
    </citation>
    <scope>NUCLEOTIDE SEQUENCE [LARGE SCALE GENOMIC DNA]</scope>
    <source>
        <strain evidence="1 2">G1</strain>
    </source>
</reference>
<dbReference type="AlphaFoldDB" id="A0A1Y2EUH1"/>